<feature type="signal peptide" evidence="7">
    <location>
        <begin position="1"/>
        <end position="35"/>
    </location>
</feature>
<name>A0A805ZRW9_LACGA</name>
<evidence type="ECO:0008006" key="10">
    <source>
        <dbReference type="Google" id="ProtNLM"/>
    </source>
</evidence>
<evidence type="ECO:0000256" key="3">
    <source>
        <dbReference type="ARBA" id="ARBA00022525"/>
    </source>
</evidence>
<evidence type="ECO:0000256" key="4">
    <source>
        <dbReference type="ARBA" id="ARBA00022529"/>
    </source>
</evidence>
<dbReference type="EMBL" id="CP000413">
    <property type="protein sequence ID" value="ABJ61098.1"/>
    <property type="molecule type" value="Genomic_DNA"/>
</dbReference>
<accession>A0A805ZRW9</accession>
<keyword evidence="7" id="KW-0732">Signal</keyword>
<dbReference type="KEGG" id="lga:LGAS_1823"/>
<sequence>MEVNIMKKSKLFLATAFIPVMTGAALYFSSNTVSAATPGWYDPMPWGSNVECRKGYSYGPTTLKNGKCRVNWGGVVSSTINNMANSAATGFISGGRGWPR</sequence>
<dbReference type="GO" id="GO:0005576">
    <property type="term" value="C:extracellular region"/>
    <property type="evidence" value="ECO:0007669"/>
    <property type="project" value="UniProtKB-SubCell"/>
</dbReference>
<organism evidence="8 9">
    <name type="scientific">Lactobacillus gasseri (strain ATCC 33323 / DSM 20243 / BCRC 14619 / CIP 102991 / JCM 1131 / KCTC 3163 / NCIMB 11718 / NCTC 13722 / AM63)</name>
    <dbReference type="NCBI Taxonomy" id="324831"/>
    <lineage>
        <taxon>Bacteria</taxon>
        <taxon>Bacillati</taxon>
        <taxon>Bacillota</taxon>
        <taxon>Bacilli</taxon>
        <taxon>Lactobacillales</taxon>
        <taxon>Lactobacillaceae</taxon>
        <taxon>Lactobacillus</taxon>
    </lineage>
</organism>
<comment type="subcellular location">
    <subcellularLocation>
        <location evidence="1">Secreted</location>
    </subcellularLocation>
</comment>
<evidence type="ECO:0000256" key="2">
    <source>
        <dbReference type="ARBA" id="ARBA00007999"/>
    </source>
</evidence>
<keyword evidence="6" id="KW-0078">Bacteriocin</keyword>
<evidence type="ECO:0000256" key="1">
    <source>
        <dbReference type="ARBA" id="ARBA00004613"/>
    </source>
</evidence>
<comment type="similarity">
    <text evidence="2">Belongs to the bacteriocin class IIA/YGNGV family.</text>
</comment>
<evidence type="ECO:0000256" key="7">
    <source>
        <dbReference type="SAM" id="SignalP"/>
    </source>
</evidence>
<dbReference type="InterPro" id="IPR023388">
    <property type="entry name" value="Bacteriocin_IIa_dom_sf"/>
</dbReference>
<evidence type="ECO:0000313" key="8">
    <source>
        <dbReference type="EMBL" id="ABJ61098.1"/>
    </source>
</evidence>
<reference evidence="8 9" key="1">
    <citation type="journal article" date="2006" name="Proc. Natl. Acad. Sci. U.S.A.">
        <title>Comparative genomics of the lactic acid bacteria.</title>
        <authorList>
            <person name="Makarova K."/>
            <person name="Slesarev A."/>
            <person name="Wolf Y."/>
            <person name="Sorokin A."/>
            <person name="Mirkin B."/>
            <person name="Koonin E."/>
            <person name="Pavlov A."/>
            <person name="Pavlova N."/>
            <person name="Karamychev V."/>
            <person name="Polouchine N."/>
            <person name="Shakhova V."/>
            <person name="Grigoriev I."/>
            <person name="Lou Y."/>
            <person name="Rohksar D."/>
            <person name="Lucas S."/>
            <person name="Huang K."/>
            <person name="Goodstein D.M."/>
            <person name="Hawkins T."/>
            <person name="Plengvidhya V."/>
            <person name="Welker D."/>
            <person name="Hughes J."/>
            <person name="Goh Y."/>
            <person name="Benson A."/>
            <person name="Baldwin K."/>
            <person name="Lee J.H."/>
            <person name="Diaz-Muniz I."/>
            <person name="Dosti B."/>
            <person name="Smeianov V."/>
            <person name="Wechter W."/>
            <person name="Barabote R."/>
            <person name="Lorca G."/>
            <person name="Altermann E."/>
            <person name="Barrangou R."/>
            <person name="Ganesan B."/>
            <person name="Xie Y."/>
            <person name="Rawsthorne H."/>
            <person name="Tamir D."/>
            <person name="Parker C."/>
            <person name="Breidt F."/>
            <person name="Broadbent J."/>
            <person name="Hutkins R."/>
            <person name="O'Sullivan D."/>
            <person name="Steele J."/>
            <person name="Unlu G."/>
            <person name="Saier M."/>
            <person name="Klaenhammer T."/>
            <person name="Richardson P."/>
            <person name="Kozyavkin S."/>
            <person name="Weimer B."/>
            <person name="Mills D."/>
        </authorList>
    </citation>
    <scope>NUCLEOTIDE SEQUENCE [LARGE SCALE GENOMIC DNA]</scope>
    <source>
        <strain evidence="9">ATCC 33323 / DSM 20243 / BCRC 14619 / CIP 102991 / JCM 1131 / KCTC 3163 / NCIMB 11718 / NCTC 13722 / AM63</strain>
    </source>
</reference>
<evidence type="ECO:0000256" key="5">
    <source>
        <dbReference type="ARBA" id="ARBA00023022"/>
    </source>
</evidence>
<proteinExistence type="inferred from homology"/>
<keyword evidence="5" id="KW-0044">Antibiotic</keyword>
<dbReference type="Proteomes" id="UP000000664">
    <property type="component" value="Chromosome"/>
</dbReference>
<protein>
    <recommendedName>
        <fullName evidence="10">Bacteriocin</fullName>
    </recommendedName>
</protein>
<evidence type="ECO:0000256" key="6">
    <source>
        <dbReference type="ARBA" id="ARBA00023048"/>
    </source>
</evidence>
<gene>
    <name evidence="8" type="ordered locus">LGAS_1823</name>
</gene>
<dbReference type="Gene3D" id="1.20.5.130">
    <property type="match status" value="1"/>
</dbReference>
<dbReference type="GO" id="GO:0042742">
    <property type="term" value="P:defense response to bacterium"/>
    <property type="evidence" value="ECO:0007669"/>
    <property type="project" value="UniProtKB-KW"/>
</dbReference>
<keyword evidence="4" id="KW-0929">Antimicrobial</keyword>
<dbReference type="GO" id="GO:0031640">
    <property type="term" value="P:killing of cells of another organism"/>
    <property type="evidence" value="ECO:0007669"/>
    <property type="project" value="UniProtKB-KW"/>
</dbReference>
<feature type="chain" id="PRO_5032438889" description="Bacteriocin" evidence="7">
    <location>
        <begin position="36"/>
        <end position="100"/>
    </location>
</feature>
<dbReference type="AlphaFoldDB" id="A0A805ZRW9"/>
<keyword evidence="3" id="KW-0964">Secreted</keyword>
<evidence type="ECO:0000313" key="9">
    <source>
        <dbReference type="Proteomes" id="UP000000664"/>
    </source>
</evidence>